<dbReference type="GeneID" id="80558991"/>
<reference evidence="2 3" key="1">
    <citation type="submission" date="2021-02" db="EMBL/GenBank/DDBJ databases">
        <title>Cotonvirus japonicus, which uses Golgi apparatus of host cells for its virion factory, phylogenetically links tailed tupanvirus and icosahedral mimivirus.</title>
        <authorList>
            <person name="Takahashi H."/>
            <person name="Fukaya S."/>
            <person name="Song C."/>
            <person name="Murata K."/>
            <person name="Takemura M."/>
        </authorList>
    </citation>
    <scope>NUCLEOTIDE SEQUENCE [LARGE SCALE GENOMIC DNA]</scope>
</reference>
<name>A0ABM7NUL0_9VIRU</name>
<accession>A0ABM7NUL0</accession>
<evidence type="ECO:0000313" key="2">
    <source>
        <dbReference type="EMBL" id="BCS83786.1"/>
    </source>
</evidence>
<protein>
    <submittedName>
        <fullName evidence="2">BRO-N domain-containing protein</fullName>
    </submittedName>
</protein>
<feature type="domain" description="Bro-N" evidence="1">
    <location>
        <begin position="75"/>
        <end position="188"/>
    </location>
</feature>
<sequence>MSNKTVKKKTRTNKNIINLYITNEDKKQFKKSRPIEISDSEDSDFSDNEQEFECKPKNIINKLVKEDTKIVSQEDTLIPKMFTYEDADVLVIQTKDKEYWYKAKDIAILLEYKNTADAITRHINNKYKKSYADIGYVKFDVNIKIDPQTIFINECGLFQLVSRSKKPEAEKLWMNITKIILPELFAKGHYSLPPKQIDIENLNKSFYEDNKLSDFCNVPAIYLTYIGEYNGKHVLKFGKSNDFVNRDLNQHRKMYKKFNVIKIWETMANDLVETKIKTNFASKGMLTVLSKKILGIKCKEETKRELVVLNEVNGLDYCINMISEVVKNTKFHKNINMKMKSKN</sequence>
<organism evidence="2 3">
    <name type="scientific">Cotonvirus japonicus</name>
    <dbReference type="NCBI Taxonomy" id="2811091"/>
    <lineage>
        <taxon>Viruses</taxon>
        <taxon>Varidnaviria</taxon>
        <taxon>Bamfordvirae</taxon>
        <taxon>Nucleocytoviricota</taxon>
        <taxon>Megaviricetes</taxon>
        <taxon>Imitervirales</taxon>
        <taxon>Mimiviridae</taxon>
        <taxon>Megamimivirinae</taxon>
        <taxon>Cotonvirus</taxon>
        <taxon>Cotonvirus japonicum</taxon>
    </lineage>
</organism>
<dbReference type="PROSITE" id="PS51750">
    <property type="entry name" value="BRO_N"/>
    <property type="match status" value="1"/>
</dbReference>
<keyword evidence="3" id="KW-1185">Reference proteome</keyword>
<dbReference type="EMBL" id="AP024483">
    <property type="protein sequence ID" value="BCS83786.1"/>
    <property type="molecule type" value="Genomic_DNA"/>
</dbReference>
<dbReference type="RefSeq" id="YP_010842394.1">
    <property type="nucleotide sequence ID" value="NC_079139.1"/>
</dbReference>
<dbReference type="Pfam" id="PF02498">
    <property type="entry name" value="Bro-N"/>
    <property type="match status" value="1"/>
</dbReference>
<proteinExistence type="predicted"/>
<evidence type="ECO:0000259" key="1">
    <source>
        <dbReference type="PROSITE" id="PS51750"/>
    </source>
</evidence>
<dbReference type="Proteomes" id="UP001321479">
    <property type="component" value="Segment"/>
</dbReference>
<evidence type="ECO:0000313" key="3">
    <source>
        <dbReference type="Proteomes" id="UP001321479"/>
    </source>
</evidence>
<dbReference type="SMART" id="SM01040">
    <property type="entry name" value="Bro-N"/>
    <property type="match status" value="1"/>
</dbReference>
<dbReference type="InterPro" id="IPR003497">
    <property type="entry name" value="BRO_N_domain"/>
</dbReference>